<dbReference type="PROSITE" id="PS51470">
    <property type="entry name" value="FG_GAP"/>
    <property type="match status" value="4"/>
</dbReference>
<dbReference type="RefSeq" id="WP_317572014.1">
    <property type="nucleotide sequence ID" value="NZ_NPEF02000001.1"/>
</dbReference>
<dbReference type="GO" id="GO:0007155">
    <property type="term" value="P:cell adhesion"/>
    <property type="evidence" value="ECO:0007669"/>
    <property type="project" value="InterPro"/>
</dbReference>
<reference evidence="5 6" key="1">
    <citation type="journal article" date="2018" name="Microb. Genom.">
        <title>Deciphering the unexplored Leptospira diversity from soils uncovers genomic evolution to virulence.</title>
        <authorList>
            <person name="Thibeaux R."/>
            <person name="Iraola G."/>
            <person name="Ferres I."/>
            <person name="Bierque E."/>
            <person name="Girault D."/>
            <person name="Soupe-Gilbert M.E."/>
            <person name="Picardeau M."/>
            <person name="Goarant C."/>
        </authorList>
    </citation>
    <scope>NUCLEOTIDE SEQUENCE [LARGE SCALE GENOMIC DNA]</scope>
    <source>
        <strain evidence="5 6">ATI7-C-A5</strain>
    </source>
</reference>
<accession>A0AAE4QJK6</accession>
<evidence type="ECO:0000256" key="3">
    <source>
        <dbReference type="ARBA" id="ARBA00022801"/>
    </source>
</evidence>
<protein>
    <submittedName>
        <fullName evidence="5">FG-GAP-like repeat-containing protein</fullName>
    </submittedName>
</protein>
<keyword evidence="4" id="KW-0325">Glycoprotein</keyword>
<evidence type="ECO:0000256" key="1">
    <source>
        <dbReference type="ARBA" id="ARBA00022729"/>
    </source>
</evidence>
<keyword evidence="3" id="KW-0378">Hydrolase</keyword>
<evidence type="ECO:0000313" key="5">
    <source>
        <dbReference type="EMBL" id="MDV6234160.1"/>
    </source>
</evidence>
<dbReference type="Gene3D" id="2.130.10.130">
    <property type="entry name" value="Integrin alpha, N-terminal"/>
    <property type="match status" value="4"/>
</dbReference>
<proteinExistence type="predicted"/>
<dbReference type="PRINTS" id="PR01185">
    <property type="entry name" value="INTEGRINA"/>
</dbReference>
<gene>
    <name evidence="5" type="ORF">CH379_000755</name>
</gene>
<dbReference type="InterPro" id="IPR013519">
    <property type="entry name" value="Int_alpha_beta-p"/>
</dbReference>
<dbReference type="Pfam" id="PF01839">
    <property type="entry name" value="FG-GAP"/>
    <property type="match status" value="6"/>
</dbReference>
<name>A0AAE4QJK6_9LEPT</name>
<organism evidence="5 6">
    <name type="scientific">Leptospira ellisii</name>
    <dbReference type="NCBI Taxonomy" id="2023197"/>
    <lineage>
        <taxon>Bacteria</taxon>
        <taxon>Pseudomonadati</taxon>
        <taxon>Spirochaetota</taxon>
        <taxon>Spirochaetia</taxon>
        <taxon>Leptospirales</taxon>
        <taxon>Leptospiraceae</taxon>
        <taxon>Leptospira</taxon>
    </lineage>
</organism>
<dbReference type="Proteomes" id="UP000232122">
    <property type="component" value="Unassembled WGS sequence"/>
</dbReference>
<dbReference type="EMBL" id="NPEF02000001">
    <property type="protein sequence ID" value="MDV6234160.1"/>
    <property type="molecule type" value="Genomic_DNA"/>
</dbReference>
<evidence type="ECO:0000256" key="2">
    <source>
        <dbReference type="ARBA" id="ARBA00022737"/>
    </source>
</evidence>
<evidence type="ECO:0000313" key="6">
    <source>
        <dbReference type="Proteomes" id="UP000232122"/>
    </source>
</evidence>
<sequence length="554" mass="55764">MRCLLGQNEGCSPVPTVRNVRNLGTIRSGFLIGNVFSFDQEVQVSLDEGPFQKASVTGGRWSFALPTGSSAWKYHSLHSIGVRTASSGTNTILVRKGNNEDVNGDGYPDLLVGANQFGGSANGKAYLFYGGEQGIVSQSAASSNAGLVGLAAGDQAGWSLALGDFNGDGYADAAVGAPTSPSVYIYHSAGANGISSSDSPARTLLGLVSSFFGGALGTGDVNGDGYEDLFVGAYGANSSQGAVYIFHSTGSSGIVASGYSTATTTLVGELSNDRFGMSLSVGDANGDGYADVLVGADGISKAYVFHSTGVGGIPANSAPFANTLLYGPTATQFGISVALGDVTGDGFDDASIGAKTFSTGTGRAFFFHSVGITGIANQDFSTSGVANSTITGSISGGLFGSSISLGDVNGDGFADALIGAPATTTGNGFVALSLGVFGVPTLDLSSSSANSILIGENTNDQFGNFISRGDPNGDGYEDVFIGAYGYPAATNQGKLYGFTGGPTGILGSAASSAPMVLTGEAGASQFGYSTAFQNDPLRGRNLGNVSIFFRILTE</sequence>
<comment type="caution">
    <text evidence="5">The sequence shown here is derived from an EMBL/GenBank/DDBJ whole genome shotgun (WGS) entry which is preliminary data.</text>
</comment>
<dbReference type="PANTHER" id="PTHR23221">
    <property type="entry name" value="GLYCOSYLPHOSPHATIDYLINOSITOL PHOSPHOLIPASE D"/>
    <property type="match status" value="1"/>
</dbReference>
<dbReference type="GO" id="GO:0008305">
    <property type="term" value="C:integrin complex"/>
    <property type="evidence" value="ECO:0007669"/>
    <property type="project" value="InterPro"/>
</dbReference>
<keyword evidence="6" id="KW-1185">Reference proteome</keyword>
<keyword evidence="1" id="KW-0732">Signal</keyword>
<evidence type="ECO:0000256" key="4">
    <source>
        <dbReference type="ARBA" id="ARBA00023180"/>
    </source>
</evidence>
<dbReference type="AlphaFoldDB" id="A0AAE4QJK6"/>
<dbReference type="SMART" id="SM00191">
    <property type="entry name" value="Int_alpha"/>
    <property type="match status" value="7"/>
</dbReference>
<keyword evidence="2" id="KW-0677">Repeat</keyword>
<dbReference type="InterPro" id="IPR028994">
    <property type="entry name" value="Integrin_alpha_N"/>
</dbReference>
<dbReference type="InterPro" id="IPR000413">
    <property type="entry name" value="Integrin_alpha"/>
</dbReference>
<dbReference type="InterPro" id="IPR013517">
    <property type="entry name" value="FG-GAP"/>
</dbReference>
<dbReference type="GO" id="GO:0016787">
    <property type="term" value="F:hydrolase activity"/>
    <property type="evidence" value="ECO:0007669"/>
    <property type="project" value="UniProtKB-KW"/>
</dbReference>
<dbReference type="SUPFAM" id="SSF69318">
    <property type="entry name" value="Integrin alpha N-terminal domain"/>
    <property type="match status" value="1"/>
</dbReference>
<dbReference type="PANTHER" id="PTHR23221:SF7">
    <property type="entry name" value="PHOSPHATIDYLINOSITOL-GLYCAN-SPECIFIC PHOSPHOLIPASE D"/>
    <property type="match status" value="1"/>
</dbReference>